<accession>A0A267MKF0</accession>
<dbReference type="EMBL" id="NIBG01000004">
    <property type="protein sequence ID" value="PAB59996.1"/>
    <property type="molecule type" value="Genomic_DNA"/>
</dbReference>
<sequence>MQEENILNLVEVTDHKEIYENNEIVKLMFNCMVRPTIGRIQSVAQSTYSKQQGKFYKAMEDDKIVGIIGLKRINNDRLDILHISVDEHMRNKSIGKNMIKEAGTYDKVDEIRAETTHNMVDFYKKCGFRTKLVENELGLDEYICTLKLR</sequence>
<evidence type="ECO:0000259" key="1">
    <source>
        <dbReference type="PROSITE" id="PS51186"/>
    </source>
</evidence>
<dbReference type="PROSITE" id="PS51186">
    <property type="entry name" value="GNAT"/>
    <property type="match status" value="1"/>
</dbReference>
<name>A0A267MKF0_9FIRM</name>
<dbReference type="GO" id="GO:0016747">
    <property type="term" value="F:acyltransferase activity, transferring groups other than amino-acyl groups"/>
    <property type="evidence" value="ECO:0007669"/>
    <property type="project" value="InterPro"/>
</dbReference>
<comment type="caution">
    <text evidence="2">The sequence shown here is derived from an EMBL/GenBank/DDBJ whole genome shotgun (WGS) entry which is preliminary data.</text>
</comment>
<dbReference type="InterPro" id="IPR016181">
    <property type="entry name" value="Acyl_CoA_acyltransferase"/>
</dbReference>
<dbReference type="AlphaFoldDB" id="A0A267MKF0"/>
<feature type="domain" description="N-acetyltransferase" evidence="1">
    <location>
        <begin position="7"/>
        <end position="149"/>
    </location>
</feature>
<dbReference type="InterPro" id="IPR000182">
    <property type="entry name" value="GNAT_dom"/>
</dbReference>
<protein>
    <recommendedName>
        <fullName evidence="1">N-acetyltransferase domain-containing protein</fullName>
    </recommendedName>
</protein>
<dbReference type="Pfam" id="PF13508">
    <property type="entry name" value="Acetyltransf_7"/>
    <property type="match status" value="1"/>
</dbReference>
<dbReference type="Gene3D" id="3.40.630.30">
    <property type="match status" value="1"/>
</dbReference>
<dbReference type="SUPFAM" id="SSF55729">
    <property type="entry name" value="Acyl-CoA N-acyltransferases (Nat)"/>
    <property type="match status" value="1"/>
</dbReference>
<evidence type="ECO:0000313" key="3">
    <source>
        <dbReference type="Proteomes" id="UP000216024"/>
    </source>
</evidence>
<proteinExistence type="predicted"/>
<dbReference type="CDD" id="cd04301">
    <property type="entry name" value="NAT_SF"/>
    <property type="match status" value="1"/>
</dbReference>
<dbReference type="Proteomes" id="UP000216024">
    <property type="component" value="Unassembled WGS sequence"/>
</dbReference>
<keyword evidence="3" id="KW-1185">Reference proteome</keyword>
<gene>
    <name evidence="2" type="ORF">CCE28_06370</name>
</gene>
<organism evidence="2 3">
    <name type="scientific">Anaeromicrobium sediminis</name>
    <dbReference type="NCBI Taxonomy" id="1478221"/>
    <lineage>
        <taxon>Bacteria</taxon>
        <taxon>Bacillati</taxon>
        <taxon>Bacillota</taxon>
        <taxon>Clostridia</taxon>
        <taxon>Peptostreptococcales</taxon>
        <taxon>Thermotaleaceae</taxon>
        <taxon>Anaeromicrobium</taxon>
    </lineage>
</organism>
<evidence type="ECO:0000313" key="2">
    <source>
        <dbReference type="EMBL" id="PAB59996.1"/>
    </source>
</evidence>
<reference evidence="2 3" key="1">
    <citation type="submission" date="2017-06" db="EMBL/GenBank/DDBJ databases">
        <title>Draft genome sequence of anaerobic fermentative bacterium Anaeromicrobium sediminis DY2726D isolated from West Pacific Ocean sediments.</title>
        <authorList>
            <person name="Zeng X."/>
        </authorList>
    </citation>
    <scope>NUCLEOTIDE SEQUENCE [LARGE SCALE GENOMIC DNA]</scope>
    <source>
        <strain evidence="2 3">DY2726D</strain>
    </source>
</reference>